<dbReference type="KEGG" id="dor:Desor_3758"/>
<dbReference type="HOGENOM" id="CLU_003066_0_0_9"/>
<dbReference type="Gene3D" id="2.60.40.1120">
    <property type="entry name" value="Carboxypeptidase-like, regulatory domain"/>
    <property type="match status" value="1"/>
</dbReference>
<dbReference type="eggNOG" id="COG2247">
    <property type="taxonomic scope" value="Bacteria"/>
</dbReference>
<dbReference type="Gene3D" id="3.40.50.12090">
    <property type="match status" value="2"/>
</dbReference>
<dbReference type="Pfam" id="PF13472">
    <property type="entry name" value="Lipase_GDSL_2"/>
    <property type="match status" value="1"/>
</dbReference>
<dbReference type="InterPro" id="IPR044060">
    <property type="entry name" value="Bacterial_rp_domain"/>
</dbReference>
<reference evidence="5" key="1">
    <citation type="submission" date="2011-11" db="EMBL/GenBank/DDBJ databases">
        <title>Complete sequence of Desulfosporosinus orientis DSM 765.</title>
        <authorList>
            <person name="Lucas S."/>
            <person name="Han J."/>
            <person name="Lapidus A."/>
            <person name="Cheng J.-F."/>
            <person name="Goodwin L."/>
            <person name="Pitluck S."/>
            <person name="Peters L."/>
            <person name="Ovchinnikova G."/>
            <person name="Teshima H."/>
            <person name="Detter J.C."/>
            <person name="Han C."/>
            <person name="Tapia R."/>
            <person name="Land M."/>
            <person name="Hauser L."/>
            <person name="Kyrpides N."/>
            <person name="Ivanova N."/>
            <person name="Pagani I."/>
            <person name="Pester M."/>
            <person name="Spring S."/>
            <person name="Ollivier B."/>
            <person name="Rattei T."/>
            <person name="Klenk H.-P."/>
            <person name="Wagner M."/>
            <person name="Loy A."/>
            <person name="Woyke T."/>
        </authorList>
    </citation>
    <scope>NUCLEOTIDE SEQUENCE [LARGE SCALE GENOMIC DNA]</scope>
    <source>
        <strain evidence="5">ATCC 19365 / DSM 765 / NCIMB 8382 / VKM B-1628</strain>
    </source>
</reference>
<evidence type="ECO:0000256" key="1">
    <source>
        <dbReference type="SAM" id="MobiDB-lite"/>
    </source>
</evidence>
<dbReference type="STRING" id="768706.Desor_3758"/>
<gene>
    <name evidence="4" type="ordered locus">Desor_3758</name>
</gene>
<feature type="compositionally biased region" description="Gly residues" evidence="1">
    <location>
        <begin position="985"/>
        <end position="999"/>
    </location>
</feature>
<feature type="chain" id="PRO_5003505005" evidence="2">
    <location>
        <begin position="29"/>
        <end position="1543"/>
    </location>
</feature>
<dbReference type="Pfam" id="PF04122">
    <property type="entry name" value="CW_binding_2"/>
    <property type="match status" value="3"/>
</dbReference>
<dbReference type="SUPFAM" id="SSF52266">
    <property type="entry name" value="SGNH hydrolase"/>
    <property type="match status" value="1"/>
</dbReference>
<evidence type="ECO:0000256" key="2">
    <source>
        <dbReference type="SAM" id="SignalP"/>
    </source>
</evidence>
<organism evidence="4 5">
    <name type="scientific">Desulfosporosinus orientis (strain ATCC 19365 / DSM 765 / NCIMB 8382 / VKM B-1628 / Singapore I)</name>
    <name type="common">Desulfotomaculum orientis</name>
    <dbReference type="NCBI Taxonomy" id="768706"/>
    <lineage>
        <taxon>Bacteria</taxon>
        <taxon>Bacillati</taxon>
        <taxon>Bacillota</taxon>
        <taxon>Clostridia</taxon>
        <taxon>Eubacteriales</taxon>
        <taxon>Desulfitobacteriaceae</taxon>
        <taxon>Desulfosporosinus</taxon>
    </lineage>
</organism>
<dbReference type="InterPro" id="IPR008969">
    <property type="entry name" value="CarboxyPept-like_regulatory"/>
</dbReference>
<feature type="signal peptide" evidence="2">
    <location>
        <begin position="1"/>
        <end position="28"/>
    </location>
</feature>
<dbReference type="EMBL" id="CP003108">
    <property type="protein sequence ID" value="AET69221.1"/>
    <property type="molecule type" value="Genomic_DNA"/>
</dbReference>
<dbReference type="RefSeq" id="WP_014186029.1">
    <property type="nucleotide sequence ID" value="NC_016584.1"/>
</dbReference>
<evidence type="ECO:0000313" key="4">
    <source>
        <dbReference type="EMBL" id="AET69221.1"/>
    </source>
</evidence>
<dbReference type="InterPro" id="IPR036514">
    <property type="entry name" value="SGNH_hydro_sf"/>
</dbReference>
<evidence type="ECO:0000259" key="3">
    <source>
        <dbReference type="SMART" id="SM00429"/>
    </source>
</evidence>
<dbReference type="InterPro" id="IPR014756">
    <property type="entry name" value="Ig_E-set"/>
</dbReference>
<dbReference type="SUPFAM" id="SSF49464">
    <property type="entry name" value="Carboxypeptidase regulatory domain-like"/>
    <property type="match status" value="1"/>
</dbReference>
<dbReference type="Gene3D" id="2.60.40.10">
    <property type="entry name" value="Immunoglobulins"/>
    <property type="match status" value="1"/>
</dbReference>
<dbReference type="Pfam" id="PF18998">
    <property type="entry name" value="Flg_new_2"/>
    <property type="match status" value="2"/>
</dbReference>
<dbReference type="Gene3D" id="3.40.50.1110">
    <property type="entry name" value="SGNH hydrolase"/>
    <property type="match status" value="1"/>
</dbReference>
<reference evidence="4 5" key="2">
    <citation type="journal article" date="2012" name="J. Bacteriol.">
        <title>Complete genome sequences of Desulfosporosinus orientis DSM765T, Desulfosporosinus youngiae DSM17734T, Desulfosporosinus meridiei DSM13257T, and Desulfosporosinus acidiphilus DSM22704T.</title>
        <authorList>
            <person name="Pester M."/>
            <person name="Brambilla E."/>
            <person name="Alazard D."/>
            <person name="Rattei T."/>
            <person name="Weinmaier T."/>
            <person name="Han J."/>
            <person name="Lucas S."/>
            <person name="Lapidus A."/>
            <person name="Cheng J.F."/>
            <person name="Goodwin L."/>
            <person name="Pitluck S."/>
            <person name="Peters L."/>
            <person name="Ovchinnikova G."/>
            <person name="Teshima H."/>
            <person name="Detter J.C."/>
            <person name="Han C.S."/>
            <person name="Tapia R."/>
            <person name="Land M.L."/>
            <person name="Hauser L."/>
            <person name="Kyrpides N.C."/>
            <person name="Ivanova N.N."/>
            <person name="Pagani I."/>
            <person name="Huntmann M."/>
            <person name="Wei C.L."/>
            <person name="Davenport K.W."/>
            <person name="Daligault H."/>
            <person name="Chain P.S."/>
            <person name="Chen A."/>
            <person name="Mavromatis K."/>
            <person name="Markowitz V."/>
            <person name="Szeto E."/>
            <person name="Mikhailova N."/>
            <person name="Pati A."/>
            <person name="Wagner M."/>
            <person name="Woyke T."/>
            <person name="Ollivier B."/>
            <person name="Klenk H.P."/>
            <person name="Spring S."/>
            <person name="Loy A."/>
        </authorList>
    </citation>
    <scope>NUCLEOTIDE SEQUENCE [LARGE SCALE GENOMIC DNA]</scope>
    <source>
        <strain evidence="5">ATCC 19365 / DSM 765 / NCIMB 8382 / VKM B-1628</strain>
    </source>
</reference>
<dbReference type="Pfam" id="PF01833">
    <property type="entry name" value="TIG"/>
    <property type="match status" value="1"/>
</dbReference>
<dbReference type="InterPro" id="IPR002909">
    <property type="entry name" value="IPT_dom"/>
</dbReference>
<feature type="domain" description="IPT/TIG" evidence="3">
    <location>
        <begin position="405"/>
        <end position="488"/>
    </location>
</feature>
<evidence type="ECO:0000313" key="5">
    <source>
        <dbReference type="Proteomes" id="UP000006346"/>
    </source>
</evidence>
<accession>G7W6T9</accession>
<dbReference type="SMART" id="SM00429">
    <property type="entry name" value="IPT"/>
    <property type="match status" value="1"/>
</dbReference>
<feature type="region of interest" description="Disordered" evidence="1">
    <location>
        <begin position="982"/>
        <end position="1015"/>
    </location>
</feature>
<dbReference type="Proteomes" id="UP000006346">
    <property type="component" value="Chromosome"/>
</dbReference>
<protein>
    <submittedName>
        <fullName evidence="4">Cell wall-binding protein</fullName>
    </submittedName>
</protein>
<name>G7W6T9_DESOD</name>
<dbReference type="eggNOG" id="COG2755">
    <property type="taxonomic scope" value="Bacteria"/>
</dbReference>
<dbReference type="CDD" id="cd00102">
    <property type="entry name" value="IPT"/>
    <property type="match status" value="1"/>
</dbReference>
<dbReference type="InterPro" id="IPR013830">
    <property type="entry name" value="SGNH_hydro"/>
</dbReference>
<dbReference type="InterPro" id="IPR013783">
    <property type="entry name" value="Ig-like_fold"/>
</dbReference>
<keyword evidence="2" id="KW-0732">Signal</keyword>
<dbReference type="PANTHER" id="PTHR30032:SF8">
    <property type="entry name" value="GERMINATION-SPECIFIC N-ACETYLMURAMOYL-L-ALANINE AMIDASE"/>
    <property type="match status" value="1"/>
</dbReference>
<dbReference type="InterPro" id="IPR007253">
    <property type="entry name" value="Cell_wall-bd_2"/>
</dbReference>
<proteinExistence type="predicted"/>
<dbReference type="InterPro" id="IPR051922">
    <property type="entry name" value="Bact_Sporulation_Assoc"/>
</dbReference>
<dbReference type="PATRIC" id="fig|768706.3.peg.3794"/>
<dbReference type="PANTHER" id="PTHR30032">
    <property type="entry name" value="N-ACETYLMURAMOYL-L-ALANINE AMIDASE-RELATED"/>
    <property type="match status" value="1"/>
</dbReference>
<sequence>MKNKYAALAMVALYFLMVLPCYTTNAMANTNPYTYDISQGNITISAGTNSGTIKVCYGSGQTEDNISITQSITITDSSPSNETANYVTVDQNLGTLNITLENVNIYSNICPLFIGSGTMVNLTLSGTNILKAGKYCAGLGVPSGATLDITAYSTGSLTATGGIGGDSRGGISGGGSGIGGGGTVIINGGTVTATGGSTGDFYGSGSGIGGGGGSDGSSGGSGGTVTINGGTVTATGGPSGIGCGAGSGIGGGGGGDRGLGGSGGTVTINGGTVTATGYGYGSSGIGSGGGGGGGGSSSGGTLTINGGSVNANSIQPTVQSSSGSQEYLVTISGLPGSAGVSYTVNGGSSVNCSTDASGNLYLWLPQTTGSATDEIQTTVTSSGAMYLATDQVSSSNPNNFTSYIVPSITGISPTSGPEAGGTTVTISGSGFTGATAVHFGSTTGSSITVTDDNSLTVTSPGGSGTVDVTVTGLYGTSAVVPSDQFTYVAPNQDQAAPTGLTGIAPTTAANNDGKITGVSDSMEYRLEGAAGFTSVAASATEITGLAAGMYQVRYEESTGFNAGAAVDVVVPAYIAQTFLSLGDSIAYGMSAAPGSDYVHLFNNHLLTEPAYSQLTLNNLAVSGDKSSDLLQRLLTPQYSAAVGNAKVITISIGGDNLLSPVIVSVCTAFGVDPVNNPNLMTQLAAAMAVNPNKDAILTSLANSPTLIQALQSGVSQFSTDFPQIITAVKTLSPQAQIYVLNLYNPFNEQDPLYSVFDPLIRGINQVLNNNAMAGYKVADVYTMFKTTPGAVNFNLTTIQLDPHPTMAGHAAIYQALLDAESGQVPASYYAVSIGALTGGSITASPTTATSGSAINLNITSNAGMQLQAGSLKYNDGSDHIITGTSFIMPAANVIVSAVFEPIPAGNYTVSIGTLSGGTITASPTSATSGSAITLIITPNTGMELQAGSLKYNDGSDHIITGTSFTMPAANVVVSAVFEPIPQTTSGGGGGRSSGGGSSSSGGTTVTGNVSYSNGTQGSNLTATVTTNSNGNYNVSLNAAQTVTLQQPDGTMSPLSDLSKVIFVSSSGSTVTVSANGTINLSNLAKGTDNQFKITYDLGNGQTITLGTLEVTVSSSGAVSLDCTLIDPYGVIIDAATGKPIAGANVTLYYANTDRNKAKGITPDIVVSLPGIDGFKPNNNQDPQTSDANGAYGFMVFPTTDYYIVASKDGYNQYASPIISVEQEIVKWDFKMNQIATGVTRLAGLSRVDTALAIAKASYSGTLSNVILATADNYPDALTGSVLAYKLNAPILLIGSSDADQEKVLDYLKSNLDPAGTVYILGGTAVVSSAMENKVISSGFAKITRLGGTDRYETSVKIADQLMVKSGTPLVLAYGENYPDALSISSIAAEMQYPILLVQKDGLSDAVKQEIAKMKPSKVYIIGGEGVISTAVANQVAQITSPDKTNIVRIAGEDRYETSLAVAKYFNLSGQSVCVATGDNFPDALAGSVYAANHNAPIILADGSLSDQVMNYLQTKKLTGAALFGGEVVVGKDIEQQLGQLMGK</sequence>
<keyword evidence="5" id="KW-1185">Reference proteome</keyword>
<dbReference type="SUPFAM" id="SSF81296">
    <property type="entry name" value="E set domains"/>
    <property type="match status" value="1"/>
</dbReference>